<dbReference type="SUPFAM" id="SSF49313">
    <property type="entry name" value="Cadherin-like"/>
    <property type="match status" value="1"/>
</dbReference>
<feature type="region of interest" description="Disordered" evidence="1">
    <location>
        <begin position="625"/>
        <end position="644"/>
    </location>
</feature>
<name>A0ABT6C6D5_9MICO</name>
<comment type="caution">
    <text evidence="3">The sequence shown here is derived from an EMBL/GenBank/DDBJ whole genome shotgun (WGS) entry which is preliminary data.</text>
</comment>
<feature type="compositionally biased region" description="Polar residues" evidence="1">
    <location>
        <begin position="634"/>
        <end position="644"/>
    </location>
</feature>
<proteinExistence type="predicted"/>
<keyword evidence="2" id="KW-0732">Signal</keyword>
<evidence type="ECO:0000313" key="4">
    <source>
        <dbReference type="Proteomes" id="UP001528912"/>
    </source>
</evidence>
<dbReference type="RefSeq" id="WP_275237696.1">
    <property type="nucleotide sequence ID" value="NZ_JARFJC010000017.1"/>
</dbReference>
<gene>
    <name evidence="3" type="ORF">P4R38_09310</name>
</gene>
<protein>
    <submittedName>
        <fullName evidence="3">Ig domain-containing protein</fullName>
    </submittedName>
</protein>
<dbReference type="Gene3D" id="2.130.10.30">
    <property type="entry name" value="Regulator of chromosome condensation 1/beta-lactamase-inhibitor protein II"/>
    <property type="match status" value="2"/>
</dbReference>
<dbReference type="Pfam" id="PF13540">
    <property type="entry name" value="RCC1_2"/>
    <property type="match status" value="2"/>
</dbReference>
<evidence type="ECO:0000313" key="3">
    <source>
        <dbReference type="EMBL" id="MDF8264440.1"/>
    </source>
</evidence>
<dbReference type="PANTHER" id="PTHR45982">
    <property type="entry name" value="REGULATOR OF CHROMOSOME CONDENSATION"/>
    <property type="match status" value="1"/>
</dbReference>
<dbReference type="Proteomes" id="UP001528912">
    <property type="component" value="Unassembled WGS sequence"/>
</dbReference>
<dbReference type="InterPro" id="IPR015919">
    <property type="entry name" value="Cadherin-like_sf"/>
</dbReference>
<evidence type="ECO:0000256" key="1">
    <source>
        <dbReference type="SAM" id="MobiDB-lite"/>
    </source>
</evidence>
<sequence>MVAGARRRRESRWYIAILGTILALVAGSLVTTSLASAAPGSAVATASTPIGYGYAPLVSPQRTVDTRVGRGASRLVAGVSVAVPVGLDSWVPADAKAVVLNVTVLSAAQSGWLSLVPSGASSASGSAVNFPAGQAVPNQVIVRPGSAGAVDVTASTAADLLIDVVGYVEKDALVEPLDSARVLDTRPSAAVSAGETRQVPVAGKGGVPASGVAAVIVNLTAVSTSSGWLTAYPTGQTRPSSSTLNYAGATRAAMAVLKVGSDGSFSVYSSASTHLLVDVIGWVPQSSPAYVALNPSRLMDTRTGLGAPRARVPARGSVTLQVAGRGGVPTTGVAAVELTLAAVNPATSGYVSAAATNASGAPTSVLNFPASKTFANSLTATLDTQGRLSIYSSAQTDLLVDVVGYLPDVVRPLVLLDRPVTSGWLKSRYAGWSVPRTGGTDPEHFSVDAGVLPPGMSLTGSGVLIGTPLRQGTWTFTVLLTDGSGQRATRSYELTVQDFGAADWDVAAGDQHSCARARGGSVWCWGDNTQGQLGDGSTTSATAPVQPQGLSSGVVQVAAGGQQSCALLSTGEVSCWGQVPGPDTTTPATVDGLGAKAVHIAVGPSHACAALEDGAVSCWGAGDQGQTGTNGTGSSKPSRVTGLPSSANQVAVGAAHSCAVVMDGSVWCWGANDKGQLGDRTTTGSSTPRKMVGSVARATYVLAAGGDSTCVADASLVDCTGQNDSGQLADGTTADHLVGTRAKLGGTHLYPTLAVGTGHACAGGNSDALSCSGRNDLGQLGNGSTDASLVGVLTALPSTAVSVAVGATHTCAARPDEVWCWGDNAAGQLGTGTTAPSALPVRVVLPAA</sequence>
<dbReference type="Gene3D" id="2.60.40.10">
    <property type="entry name" value="Immunoglobulins"/>
    <property type="match status" value="1"/>
</dbReference>
<reference evidence="3 4" key="1">
    <citation type="submission" date="2023-03" db="EMBL/GenBank/DDBJ databases">
        <title>YIM 133296 draft genome.</title>
        <authorList>
            <person name="Xiong L."/>
        </authorList>
    </citation>
    <scope>NUCLEOTIDE SEQUENCE [LARGE SCALE GENOMIC DNA]</scope>
    <source>
        <strain evidence="3 4">YIM 133296</strain>
    </source>
</reference>
<dbReference type="InterPro" id="IPR051553">
    <property type="entry name" value="Ran_GTPase-activating"/>
</dbReference>
<dbReference type="InterPro" id="IPR013783">
    <property type="entry name" value="Ig-like_fold"/>
</dbReference>
<dbReference type="PANTHER" id="PTHR45982:SF1">
    <property type="entry name" value="REGULATOR OF CHROMOSOME CONDENSATION"/>
    <property type="match status" value="1"/>
</dbReference>
<organism evidence="3 4">
    <name type="scientific">Luteipulveratus flavus</name>
    <dbReference type="NCBI Taxonomy" id="3031728"/>
    <lineage>
        <taxon>Bacteria</taxon>
        <taxon>Bacillati</taxon>
        <taxon>Actinomycetota</taxon>
        <taxon>Actinomycetes</taxon>
        <taxon>Micrococcales</taxon>
        <taxon>Dermacoccaceae</taxon>
        <taxon>Luteipulveratus</taxon>
    </lineage>
</organism>
<dbReference type="SUPFAM" id="SSF50985">
    <property type="entry name" value="RCC1/BLIP-II"/>
    <property type="match status" value="2"/>
</dbReference>
<dbReference type="PRINTS" id="PR00633">
    <property type="entry name" value="RCCNDNSATION"/>
</dbReference>
<feature type="chain" id="PRO_5046076213" evidence="2">
    <location>
        <begin position="38"/>
        <end position="848"/>
    </location>
</feature>
<dbReference type="InterPro" id="IPR000408">
    <property type="entry name" value="Reg_chr_condens"/>
</dbReference>
<evidence type="ECO:0000256" key="2">
    <source>
        <dbReference type="SAM" id="SignalP"/>
    </source>
</evidence>
<dbReference type="PROSITE" id="PS50012">
    <property type="entry name" value="RCC1_3"/>
    <property type="match status" value="4"/>
</dbReference>
<dbReference type="Pfam" id="PF00415">
    <property type="entry name" value="RCC1"/>
    <property type="match status" value="2"/>
</dbReference>
<dbReference type="EMBL" id="JAROAV010000028">
    <property type="protein sequence ID" value="MDF8264440.1"/>
    <property type="molecule type" value="Genomic_DNA"/>
</dbReference>
<accession>A0ABT6C6D5</accession>
<dbReference type="InterPro" id="IPR009091">
    <property type="entry name" value="RCC1/BLIP-II"/>
</dbReference>
<feature type="signal peptide" evidence="2">
    <location>
        <begin position="1"/>
        <end position="37"/>
    </location>
</feature>
<keyword evidence="4" id="KW-1185">Reference proteome</keyword>
<dbReference type="Pfam" id="PF05345">
    <property type="entry name" value="He_PIG"/>
    <property type="match status" value="1"/>
</dbReference>